<dbReference type="Proteomes" id="UP000234366">
    <property type="component" value="Chromosome"/>
</dbReference>
<organism evidence="2 3">
    <name type="scientific">Bacillus siamensis</name>
    <dbReference type="NCBI Taxonomy" id="659243"/>
    <lineage>
        <taxon>Bacteria</taxon>
        <taxon>Bacillati</taxon>
        <taxon>Bacillota</taxon>
        <taxon>Bacilli</taxon>
        <taxon>Bacillales</taxon>
        <taxon>Bacillaceae</taxon>
        <taxon>Bacillus</taxon>
        <taxon>Bacillus amyloliquefaciens group</taxon>
    </lineage>
</organism>
<dbReference type="InterPro" id="IPR041413">
    <property type="entry name" value="MLTR_LBD"/>
</dbReference>
<dbReference type="SMART" id="SM00530">
    <property type="entry name" value="HTH_XRE"/>
    <property type="match status" value="1"/>
</dbReference>
<feature type="domain" description="HTH cro/C1-type" evidence="1">
    <location>
        <begin position="14"/>
        <end position="86"/>
    </location>
</feature>
<dbReference type="SUPFAM" id="SSF47413">
    <property type="entry name" value="lambda repressor-like DNA-binding domains"/>
    <property type="match status" value="1"/>
</dbReference>
<evidence type="ECO:0000313" key="2">
    <source>
        <dbReference type="EMBL" id="AUJ75996.1"/>
    </source>
</evidence>
<dbReference type="Pfam" id="PF13560">
    <property type="entry name" value="HTH_31"/>
    <property type="match status" value="1"/>
</dbReference>
<dbReference type="Pfam" id="PF17765">
    <property type="entry name" value="MLTR_LBD"/>
    <property type="match status" value="1"/>
</dbReference>
<dbReference type="EMBL" id="CP025001">
    <property type="protein sequence ID" value="AUJ75996.1"/>
    <property type="molecule type" value="Genomic_DNA"/>
</dbReference>
<dbReference type="Gene3D" id="3.30.450.180">
    <property type="match status" value="1"/>
</dbReference>
<reference evidence="2 3" key="1">
    <citation type="submission" date="2017-11" db="EMBL/GenBank/DDBJ databases">
        <title>Genome sequence and genome mining of multiple bioactive secondary metabolites from a deep sea-derived Bacillus siamensis SCSIO 05746.</title>
        <authorList>
            <person name="Pan H.-Q."/>
            <person name="Ju J.-H."/>
        </authorList>
    </citation>
    <scope>NUCLEOTIDE SEQUENCE [LARGE SCALE GENOMIC DNA]</scope>
    <source>
        <strain evidence="2 3">SCSIO 05746</strain>
    </source>
</reference>
<accession>A0AAI8HL39</accession>
<dbReference type="Gene3D" id="1.10.260.40">
    <property type="entry name" value="lambda repressor-like DNA-binding domains"/>
    <property type="match status" value="1"/>
</dbReference>
<sequence>MLSDKERRKELGDFLKTRRARLSPQDFGLPIGPRRKTEGLRREEAAQLAGIGVTWYTWLEQGRDIQVSSDVLEAISRVFRLNEEEKEHLFLLANQPLLSKVGRPLVESVNSVLKNVLSQLEYCPTYVTDEKLNIVSWNKAAAVVFGDFNKMNERDRNAVWRCFTSKEYRELFLNWEDHAQRLIAQFRLAYTRFVGDEWFKDIIKELTNKSPEFRNWWSKHEVLGTPCGKKTLLHPLVGEMIMDHITLQVYDAPELKLTIYQPRQEGETEQKMKRLLNWQADLQ</sequence>
<dbReference type="GO" id="GO:0003677">
    <property type="term" value="F:DNA binding"/>
    <property type="evidence" value="ECO:0007669"/>
    <property type="project" value="InterPro"/>
</dbReference>
<evidence type="ECO:0000313" key="3">
    <source>
        <dbReference type="Proteomes" id="UP000234366"/>
    </source>
</evidence>
<dbReference type="AlphaFoldDB" id="A0AAI8HL39"/>
<evidence type="ECO:0000259" key="1">
    <source>
        <dbReference type="SMART" id="SM00530"/>
    </source>
</evidence>
<name>A0AAI8HL39_9BACI</name>
<proteinExistence type="predicted"/>
<dbReference type="KEGG" id="bsia:CWD84_03720"/>
<dbReference type="CDD" id="cd00093">
    <property type="entry name" value="HTH_XRE"/>
    <property type="match status" value="1"/>
</dbReference>
<protein>
    <submittedName>
        <fullName evidence="2">XRE family transcriptional regulator</fullName>
    </submittedName>
</protein>
<dbReference type="InterPro" id="IPR010982">
    <property type="entry name" value="Lambda_DNA-bd_dom_sf"/>
</dbReference>
<gene>
    <name evidence="2" type="ORF">CWD84_03720</name>
</gene>
<keyword evidence="3" id="KW-1185">Reference proteome</keyword>
<dbReference type="PANTHER" id="PTHR35010">
    <property type="entry name" value="BLL4672 PROTEIN-RELATED"/>
    <property type="match status" value="1"/>
</dbReference>
<dbReference type="InterPro" id="IPR001387">
    <property type="entry name" value="Cro/C1-type_HTH"/>
</dbReference>
<dbReference type="RefSeq" id="WP_060964270.1">
    <property type="nucleotide sequence ID" value="NZ_CP025001.1"/>
</dbReference>